<feature type="region of interest" description="Disordered" evidence="1">
    <location>
        <begin position="1"/>
        <end position="105"/>
    </location>
</feature>
<dbReference type="InterPro" id="IPR056746">
    <property type="entry name" value="SPAN_dom"/>
</dbReference>
<feature type="compositionally biased region" description="Basic and acidic residues" evidence="1">
    <location>
        <begin position="78"/>
        <end position="98"/>
    </location>
</feature>
<feature type="compositionally biased region" description="Low complexity" evidence="1">
    <location>
        <begin position="265"/>
        <end position="277"/>
    </location>
</feature>
<feature type="compositionally biased region" description="Basic and acidic residues" evidence="1">
    <location>
        <begin position="27"/>
        <end position="49"/>
    </location>
</feature>
<dbReference type="RefSeq" id="WP_174980901.1">
    <property type="nucleotide sequence ID" value="NZ_CABPRV010000003.1"/>
</dbReference>
<gene>
    <name evidence="3" type="ORF">PCA20602_01609</name>
</gene>
<feature type="domain" description="Surface presentation of antigen" evidence="2">
    <location>
        <begin position="283"/>
        <end position="330"/>
    </location>
</feature>
<feature type="region of interest" description="Disordered" evidence="1">
    <location>
        <begin position="329"/>
        <end position="371"/>
    </location>
</feature>
<dbReference type="EMBL" id="CABPRV010000003">
    <property type="protein sequence ID" value="VVD90707.1"/>
    <property type="molecule type" value="Genomic_DNA"/>
</dbReference>
<name>A0ABY6VX15_9BURK</name>
<feature type="compositionally biased region" description="Pro residues" evidence="1">
    <location>
        <begin position="60"/>
        <end position="69"/>
    </location>
</feature>
<evidence type="ECO:0000259" key="2">
    <source>
        <dbReference type="Pfam" id="PF02510"/>
    </source>
</evidence>
<accession>A0ABY6VX15</accession>
<proteinExistence type="predicted"/>
<sequence>MEPMIGAWMYARPVSPTEDDAQPSNDKSLEDRLDGELRRRRSDRRERDASPGGAPVGLTPIPPVPPEPTRPVAGHGKGPPEEDAHMVSTARDADDAQRAGRHRRANVDGAVRQAFAAAQIAVQRLAKTSTDGREIFAFQGVQDSVSNAATTAAVDTKDIARTPARQDVPTARDAITPAVTRPDGASALSHRPANHAGEPGRPQADVVSMPAEAAAVSNGSARRQTRRGAADGEPSGALAHASASHRPLQASAVPSSQAPPPRTPGSGAHGQAAGAAAQVPVRGDSMRYAFGSWGKGHFVNVQVVQVDGRSGFVLGASDAMVQRRLASALPASGAVGSSGASGDSDSPEKMSVRIVEALPHSDDMRDEESEC</sequence>
<feature type="compositionally biased region" description="Low complexity" evidence="1">
    <location>
        <begin position="247"/>
        <end position="256"/>
    </location>
</feature>
<organism evidence="3 4">
    <name type="scientific">Pandoraea capi</name>
    <dbReference type="NCBI Taxonomy" id="2508286"/>
    <lineage>
        <taxon>Bacteria</taxon>
        <taxon>Pseudomonadati</taxon>
        <taxon>Pseudomonadota</taxon>
        <taxon>Betaproteobacteria</taxon>
        <taxon>Burkholderiales</taxon>
        <taxon>Burkholderiaceae</taxon>
        <taxon>Pandoraea</taxon>
    </lineage>
</organism>
<feature type="compositionally biased region" description="Low complexity" evidence="1">
    <location>
        <begin position="329"/>
        <end position="344"/>
    </location>
</feature>
<keyword evidence="4" id="KW-1185">Reference proteome</keyword>
<comment type="caution">
    <text evidence="3">The sequence shown here is derived from an EMBL/GenBank/DDBJ whole genome shotgun (WGS) entry which is preliminary data.</text>
</comment>
<protein>
    <recommendedName>
        <fullName evidence="2">Surface presentation of antigen domain-containing protein</fullName>
    </recommendedName>
</protein>
<evidence type="ECO:0000256" key="1">
    <source>
        <dbReference type="SAM" id="MobiDB-lite"/>
    </source>
</evidence>
<evidence type="ECO:0000313" key="4">
    <source>
        <dbReference type="Proteomes" id="UP000366065"/>
    </source>
</evidence>
<feature type="region of interest" description="Disordered" evidence="1">
    <location>
        <begin position="162"/>
        <end position="278"/>
    </location>
</feature>
<reference evidence="3 4" key="1">
    <citation type="submission" date="2019-08" db="EMBL/GenBank/DDBJ databases">
        <authorList>
            <person name="Peeters C."/>
        </authorList>
    </citation>
    <scope>NUCLEOTIDE SEQUENCE [LARGE SCALE GENOMIC DNA]</scope>
    <source>
        <strain evidence="3 4">LMG 20602</strain>
    </source>
</reference>
<dbReference type="Pfam" id="PF02510">
    <property type="entry name" value="SPAN"/>
    <property type="match status" value="1"/>
</dbReference>
<evidence type="ECO:0000313" key="3">
    <source>
        <dbReference type="EMBL" id="VVD90707.1"/>
    </source>
</evidence>
<dbReference type="Proteomes" id="UP000366065">
    <property type="component" value="Unassembled WGS sequence"/>
</dbReference>